<dbReference type="Gene3D" id="3.40.50.2300">
    <property type="match status" value="2"/>
</dbReference>
<feature type="domain" description="Leucine-binding protein" evidence="4">
    <location>
        <begin position="29"/>
        <end position="370"/>
    </location>
</feature>
<dbReference type="PANTHER" id="PTHR47235:SF1">
    <property type="entry name" value="BLR6548 PROTEIN"/>
    <property type="match status" value="1"/>
</dbReference>
<dbReference type="EMBL" id="JADWYS010000001">
    <property type="protein sequence ID" value="MBG9390063.1"/>
    <property type="molecule type" value="Genomic_DNA"/>
</dbReference>
<dbReference type="RefSeq" id="WP_196987823.1">
    <property type="nucleotide sequence ID" value="NZ_JADWYS010000001.1"/>
</dbReference>
<dbReference type="InterPro" id="IPR028082">
    <property type="entry name" value="Peripla_BP_I"/>
</dbReference>
<dbReference type="CDD" id="cd06326">
    <property type="entry name" value="PBP1_ABC_ligand_binding-like"/>
    <property type="match status" value="1"/>
</dbReference>
<feature type="signal peptide" evidence="3">
    <location>
        <begin position="1"/>
        <end position="27"/>
    </location>
</feature>
<accession>A0A931MIT4</accession>
<name>A0A931MIT4_9BURK</name>
<comment type="caution">
    <text evidence="5">The sequence shown here is derived from an EMBL/GenBank/DDBJ whole genome shotgun (WGS) entry which is preliminary data.</text>
</comment>
<gene>
    <name evidence="5" type="ORF">I5803_18690</name>
</gene>
<evidence type="ECO:0000256" key="3">
    <source>
        <dbReference type="SAM" id="SignalP"/>
    </source>
</evidence>
<evidence type="ECO:0000313" key="5">
    <source>
        <dbReference type="EMBL" id="MBG9390063.1"/>
    </source>
</evidence>
<proteinExistence type="inferred from homology"/>
<evidence type="ECO:0000256" key="1">
    <source>
        <dbReference type="ARBA" id="ARBA00010062"/>
    </source>
</evidence>
<dbReference type="SUPFAM" id="SSF53822">
    <property type="entry name" value="Periplasmic binding protein-like I"/>
    <property type="match status" value="1"/>
</dbReference>
<dbReference type="InterPro" id="IPR028081">
    <property type="entry name" value="Leu-bd"/>
</dbReference>
<keyword evidence="6" id="KW-1185">Reference proteome</keyword>
<comment type="similarity">
    <text evidence="1">Belongs to the leucine-binding protein family.</text>
</comment>
<organism evidence="5 6">
    <name type="scientific">Caenimonas aquaedulcis</name>
    <dbReference type="NCBI Taxonomy" id="2793270"/>
    <lineage>
        <taxon>Bacteria</taxon>
        <taxon>Pseudomonadati</taxon>
        <taxon>Pseudomonadota</taxon>
        <taxon>Betaproteobacteria</taxon>
        <taxon>Burkholderiales</taxon>
        <taxon>Comamonadaceae</taxon>
        <taxon>Caenimonas</taxon>
    </lineage>
</organism>
<protein>
    <submittedName>
        <fullName evidence="5">ABC transporter substrate-binding protein</fullName>
    </submittedName>
</protein>
<keyword evidence="2 3" id="KW-0732">Signal</keyword>
<dbReference type="Proteomes" id="UP000651050">
    <property type="component" value="Unassembled WGS sequence"/>
</dbReference>
<evidence type="ECO:0000313" key="6">
    <source>
        <dbReference type="Proteomes" id="UP000651050"/>
    </source>
</evidence>
<evidence type="ECO:0000256" key="2">
    <source>
        <dbReference type="ARBA" id="ARBA00022729"/>
    </source>
</evidence>
<dbReference type="Pfam" id="PF13458">
    <property type="entry name" value="Peripla_BP_6"/>
    <property type="match status" value="1"/>
</dbReference>
<dbReference type="PANTHER" id="PTHR47235">
    <property type="entry name" value="BLR6548 PROTEIN"/>
    <property type="match status" value="1"/>
</dbReference>
<dbReference type="AlphaFoldDB" id="A0A931MIT4"/>
<reference evidence="5" key="1">
    <citation type="submission" date="2020-11" db="EMBL/GenBank/DDBJ databases">
        <title>Bacterial whole genome sequence for Caenimonas sp. DR4.4.</title>
        <authorList>
            <person name="Le V."/>
            <person name="Ko S.-R."/>
            <person name="Ahn C.-Y."/>
            <person name="Oh H.-M."/>
        </authorList>
    </citation>
    <scope>NUCLEOTIDE SEQUENCE</scope>
    <source>
        <strain evidence="5">DR4.4</strain>
    </source>
</reference>
<sequence>MSAPTFGRLAATLALATASLVSLSAHADIVLGHSGDLSGSTAALTTDYVRGMNAYFDEVNRKGGIRGEKIKLVSLDDGFNPDKTAENTKALIETHNAVALVGYRGTANMLKIVPLVQAAGIAEIGNTSGAKSLRDPHVPNVFHVRASTTDEIEAAVNHAWTIGVTKIAAVYQDDAFGKEGLDALNAAIKKRGGAPAGVAPVPRGTVDVAKAIDAVVAAQPQAVMFIGQAKPAAALVKGVRAKGVSPQFFVLSVASGLHADLGAPAAGIIVSQVVPYPFTELGGPVVSEYQSTISKGADKKFSYNSMEGFLNAKLVVRALQKINGTPTRAKVISTLEAMNNEDLGGFAISYGKQNNLGSRYVALTMVRADGTFAR</sequence>
<evidence type="ECO:0000259" key="4">
    <source>
        <dbReference type="Pfam" id="PF13458"/>
    </source>
</evidence>
<feature type="chain" id="PRO_5038140793" evidence="3">
    <location>
        <begin position="28"/>
        <end position="374"/>
    </location>
</feature>